<comment type="subcellular location">
    <subcellularLocation>
        <location evidence="1">Nucleus</location>
    </subcellularLocation>
</comment>
<evidence type="ECO:0000313" key="10">
    <source>
        <dbReference type="EMBL" id="CAI8609290.1"/>
    </source>
</evidence>
<keyword evidence="2" id="KW-0805">Transcription regulation</keyword>
<evidence type="ECO:0000259" key="9">
    <source>
        <dbReference type="SMART" id="SM00380"/>
    </source>
</evidence>
<evidence type="ECO:0000256" key="1">
    <source>
        <dbReference type="ARBA" id="ARBA00004123"/>
    </source>
</evidence>
<feature type="region of interest" description="Disordered" evidence="8">
    <location>
        <begin position="339"/>
        <end position="405"/>
    </location>
</feature>
<dbReference type="Gene3D" id="3.30.730.10">
    <property type="entry name" value="AP2/ERF domain"/>
    <property type="match status" value="2"/>
</dbReference>
<dbReference type="InterPro" id="IPR001471">
    <property type="entry name" value="AP2/ERF_dom"/>
</dbReference>
<dbReference type="CDD" id="cd00018">
    <property type="entry name" value="AP2"/>
    <property type="match status" value="2"/>
</dbReference>
<keyword evidence="5" id="KW-0804">Transcription</keyword>
<feature type="region of interest" description="Disordered" evidence="8">
    <location>
        <begin position="1"/>
        <end position="66"/>
    </location>
</feature>
<name>A0AAV1AF66_VICFA</name>
<proteinExistence type="inferred from homology"/>
<feature type="domain" description="AP2/ERF" evidence="9">
    <location>
        <begin position="266"/>
        <end position="337"/>
    </location>
</feature>
<dbReference type="EMBL" id="OX451739">
    <property type="protein sequence ID" value="CAI8609290.1"/>
    <property type="molecule type" value="Genomic_DNA"/>
</dbReference>
<reference evidence="10 11" key="1">
    <citation type="submission" date="2023-01" db="EMBL/GenBank/DDBJ databases">
        <authorList>
            <person name="Kreplak J."/>
        </authorList>
    </citation>
    <scope>NUCLEOTIDE SEQUENCE [LARGE SCALE GENOMIC DNA]</scope>
</reference>
<organism evidence="10 11">
    <name type="scientific">Vicia faba</name>
    <name type="common">Broad bean</name>
    <name type="synonym">Faba vulgaris</name>
    <dbReference type="NCBI Taxonomy" id="3906"/>
    <lineage>
        <taxon>Eukaryota</taxon>
        <taxon>Viridiplantae</taxon>
        <taxon>Streptophyta</taxon>
        <taxon>Embryophyta</taxon>
        <taxon>Tracheophyta</taxon>
        <taxon>Spermatophyta</taxon>
        <taxon>Magnoliopsida</taxon>
        <taxon>eudicotyledons</taxon>
        <taxon>Gunneridae</taxon>
        <taxon>Pentapetalae</taxon>
        <taxon>rosids</taxon>
        <taxon>fabids</taxon>
        <taxon>Fabales</taxon>
        <taxon>Fabaceae</taxon>
        <taxon>Papilionoideae</taxon>
        <taxon>50 kb inversion clade</taxon>
        <taxon>NPAAA clade</taxon>
        <taxon>Hologalegina</taxon>
        <taxon>IRL clade</taxon>
        <taxon>Fabeae</taxon>
        <taxon>Vicia</taxon>
    </lineage>
</organism>
<feature type="compositionally biased region" description="Basic and acidic residues" evidence="8">
    <location>
        <begin position="24"/>
        <end position="33"/>
    </location>
</feature>
<dbReference type="InterPro" id="IPR016177">
    <property type="entry name" value="DNA-bd_dom_sf"/>
</dbReference>
<dbReference type="PANTHER" id="PTHR32467">
    <property type="entry name" value="AP2-LIKE ETHYLENE-RESPONSIVE TRANSCRIPTION FACTOR"/>
    <property type="match status" value="1"/>
</dbReference>
<evidence type="ECO:0000256" key="7">
    <source>
        <dbReference type="ARBA" id="ARBA00037973"/>
    </source>
</evidence>
<evidence type="ECO:0000256" key="3">
    <source>
        <dbReference type="ARBA" id="ARBA00023125"/>
    </source>
</evidence>
<evidence type="ECO:0000256" key="5">
    <source>
        <dbReference type="ARBA" id="ARBA00023163"/>
    </source>
</evidence>
<dbReference type="PANTHER" id="PTHR32467:SF142">
    <property type="entry name" value="FLORAL HOMEOTIC PROTEIN APETALA 2"/>
    <property type="match status" value="1"/>
</dbReference>
<feature type="region of interest" description="Disordered" evidence="8">
    <location>
        <begin position="77"/>
        <end position="96"/>
    </location>
</feature>
<dbReference type="Pfam" id="PF00847">
    <property type="entry name" value="AP2"/>
    <property type="match status" value="2"/>
</dbReference>
<evidence type="ECO:0000313" key="11">
    <source>
        <dbReference type="Proteomes" id="UP001157006"/>
    </source>
</evidence>
<keyword evidence="11" id="KW-1185">Reference proteome</keyword>
<comment type="similarity">
    <text evidence="7">Belongs to the AP2/ERF transcription factor family. AP2 subfamily.</text>
</comment>
<keyword evidence="3" id="KW-0238">DNA-binding</keyword>
<gene>
    <name evidence="10" type="ORF">VFH_IV125800</name>
</gene>
<keyword evidence="6" id="KW-0539">Nucleus</keyword>
<feature type="region of interest" description="Disordered" evidence="8">
    <location>
        <begin position="148"/>
        <end position="175"/>
    </location>
</feature>
<dbReference type="GO" id="GO:0003700">
    <property type="term" value="F:DNA-binding transcription factor activity"/>
    <property type="evidence" value="ECO:0007669"/>
    <property type="project" value="InterPro"/>
</dbReference>
<protein>
    <recommendedName>
        <fullName evidence="9">AP2/ERF domain-containing protein</fullName>
    </recommendedName>
</protein>
<evidence type="ECO:0000256" key="8">
    <source>
        <dbReference type="SAM" id="MobiDB-lite"/>
    </source>
</evidence>
<dbReference type="FunFam" id="3.30.730.10:FF:000004">
    <property type="entry name" value="AP2-like ethylene-responsive transcription factor"/>
    <property type="match status" value="1"/>
</dbReference>
<dbReference type="Proteomes" id="UP001157006">
    <property type="component" value="Chromosome 4"/>
</dbReference>
<dbReference type="SUPFAM" id="SSF54171">
    <property type="entry name" value="DNA-binding domain"/>
    <property type="match status" value="2"/>
</dbReference>
<feature type="domain" description="AP2/ERF" evidence="9">
    <location>
        <begin position="174"/>
        <end position="236"/>
    </location>
</feature>
<evidence type="ECO:0000256" key="6">
    <source>
        <dbReference type="ARBA" id="ARBA00023242"/>
    </source>
</evidence>
<dbReference type="AlphaFoldDB" id="A0AAV1AF66"/>
<evidence type="ECO:0000256" key="2">
    <source>
        <dbReference type="ARBA" id="ARBA00023015"/>
    </source>
</evidence>
<evidence type="ECO:0000256" key="4">
    <source>
        <dbReference type="ARBA" id="ARBA00023159"/>
    </source>
</evidence>
<accession>A0AAV1AF66</accession>
<feature type="compositionally biased region" description="Polar residues" evidence="8">
    <location>
        <begin position="357"/>
        <end position="391"/>
    </location>
</feature>
<dbReference type="GO" id="GO:0003677">
    <property type="term" value="F:DNA binding"/>
    <property type="evidence" value="ECO:0007669"/>
    <property type="project" value="UniProtKB-KW"/>
</dbReference>
<dbReference type="InterPro" id="IPR036955">
    <property type="entry name" value="AP2/ERF_dom_sf"/>
</dbReference>
<feature type="region of interest" description="Disordered" evidence="8">
    <location>
        <begin position="461"/>
        <end position="520"/>
    </location>
</feature>
<dbReference type="PRINTS" id="PR00367">
    <property type="entry name" value="ETHRSPELEMNT"/>
</dbReference>
<sequence>MWDLNGSPFKRKDEASQGCSSRKTSLDEDEGKRVGVGIGGSVSNSSSSAIVIEEDSEEDNNKSIMVKKKNSKIFGFSVTQEHEQEQEEEESLDSEKFPVTRNFFPMDQEGENMVVASSGGNGTSSCSSSFPRAHWVGVKFCQSETLGSGKSMEVSSSSQPMKKSRRGPRSRSSQYRGVTFYRRTGRWESHIWDCGKQVYLGGFDTAHAAARAYDRAAIKFRGVEADINFNIEDYEDDLKQMSNLTKEEFVHVLRRQSTGFPRGSSKYRGVTLHKCGRWEARMGQFLGKNLYLFSFTRYVYLGLFDTEVEAARAYDKAAIKCNGKEAVTNFEPSIYDSELNSAEPASSGGDHNLDLSLGNSSSKHMNNSQAFGSHTSNIANHDQSNWQNGGNINKPKLVNILPKPYNRPNNMEPYVRDLHGENEALRMLSQTHLHSSSSNDIHRYGPFRDQSQMLDSFAHTHHQPNFHFPSSSYGSRVGSDLSLSTSNHQQQQQWQSGSHYLSSAAAASSGFPPQIRQPSSQTWLHKNGFHTLMRPS</sequence>
<feature type="compositionally biased region" description="Low complexity" evidence="8">
    <location>
        <begin position="41"/>
        <end position="51"/>
    </location>
</feature>
<dbReference type="GO" id="GO:0005634">
    <property type="term" value="C:nucleus"/>
    <property type="evidence" value="ECO:0007669"/>
    <property type="project" value="UniProtKB-SubCell"/>
</dbReference>
<dbReference type="SMART" id="SM00380">
    <property type="entry name" value="AP2"/>
    <property type="match status" value="2"/>
</dbReference>
<feature type="compositionally biased region" description="Low complexity" evidence="8">
    <location>
        <begin position="148"/>
        <end position="158"/>
    </location>
</feature>
<keyword evidence="4" id="KW-0010">Activator</keyword>